<dbReference type="PANTHER" id="PTHR33777:SF1">
    <property type="entry name" value="UPF0045 PROTEIN ECM15"/>
    <property type="match status" value="1"/>
</dbReference>
<evidence type="ECO:0000313" key="3">
    <source>
        <dbReference type="EMBL" id="CAB1127997.1"/>
    </source>
</evidence>
<evidence type="ECO:0000259" key="2">
    <source>
        <dbReference type="Pfam" id="PF01910"/>
    </source>
</evidence>
<dbReference type="AlphaFoldDB" id="A0A6F8ZE04"/>
<dbReference type="InterPro" id="IPR029756">
    <property type="entry name" value="MTH1187/YkoF-like"/>
</dbReference>
<dbReference type="Proteomes" id="UP000503399">
    <property type="component" value="Chromosome"/>
</dbReference>
<reference evidence="3 4" key="1">
    <citation type="submission" date="2020-02" db="EMBL/GenBank/DDBJ databases">
        <authorList>
            <person name="Hogendoorn C."/>
        </authorList>
    </citation>
    <scope>NUCLEOTIDE SEQUENCE [LARGE SCALE GENOMIC DNA]</scope>
    <source>
        <strain evidence="3">R501</strain>
    </source>
</reference>
<dbReference type="KEGG" id="hfv:R50_0491"/>
<comment type="similarity">
    <text evidence="1">Belongs to the UPF0045 family.</text>
</comment>
<dbReference type="EMBL" id="LR778114">
    <property type="protein sequence ID" value="CAB1127997.1"/>
    <property type="molecule type" value="Genomic_DNA"/>
</dbReference>
<gene>
    <name evidence="3" type="ORF">R50_0491</name>
</gene>
<dbReference type="SUPFAM" id="SSF89957">
    <property type="entry name" value="MTH1187/YkoF-like"/>
    <property type="match status" value="1"/>
</dbReference>
<dbReference type="GO" id="GO:0005829">
    <property type="term" value="C:cytosol"/>
    <property type="evidence" value="ECO:0007669"/>
    <property type="project" value="TreeGrafter"/>
</dbReference>
<evidence type="ECO:0000313" key="4">
    <source>
        <dbReference type="Proteomes" id="UP000503399"/>
    </source>
</evidence>
<feature type="domain" description="Thiamine-binding protein" evidence="2">
    <location>
        <begin position="4"/>
        <end position="95"/>
    </location>
</feature>
<dbReference type="InterPro" id="IPR002767">
    <property type="entry name" value="Thiamine_BP"/>
</dbReference>
<organism evidence="3 4">
    <name type="scientific">Candidatus Hydrogenisulfobacillus filiaventi</name>
    <dbReference type="NCBI Taxonomy" id="2707344"/>
    <lineage>
        <taxon>Bacteria</taxon>
        <taxon>Bacillati</taxon>
        <taxon>Bacillota</taxon>
        <taxon>Clostridia</taxon>
        <taxon>Eubacteriales</taxon>
        <taxon>Clostridiales Family XVII. Incertae Sedis</taxon>
        <taxon>Candidatus Hydrogenisulfobacillus</taxon>
    </lineage>
</organism>
<sequence length="104" mass="11449">MAVVEVQVWPVGTDHASVSSYIARCYRLAEQAPGVAAQLTPTATILEGDLDRVWEVVRQMHAAPFEQGADRVVTTVTIDDRQDKAESMEAMVSAVMEEVHRPEP</sequence>
<proteinExistence type="inferred from homology"/>
<accession>A0A6F8ZE04</accession>
<dbReference type="InterPro" id="IPR051614">
    <property type="entry name" value="UPF0045_domain"/>
</dbReference>
<dbReference type="Pfam" id="PF01910">
    <property type="entry name" value="Thiamine_BP"/>
    <property type="match status" value="1"/>
</dbReference>
<keyword evidence="4" id="KW-1185">Reference proteome</keyword>
<dbReference type="Gene3D" id="3.30.70.930">
    <property type="match status" value="1"/>
</dbReference>
<dbReference type="NCBIfam" id="TIGR00106">
    <property type="entry name" value="MTH1187 family thiamine-binding protein"/>
    <property type="match status" value="1"/>
</dbReference>
<protein>
    <submittedName>
        <fullName evidence="3">Thiamine_BP domain-containing protein</fullName>
    </submittedName>
</protein>
<evidence type="ECO:0000256" key="1">
    <source>
        <dbReference type="ARBA" id="ARBA00010272"/>
    </source>
</evidence>
<name>A0A6F8ZE04_9FIRM</name>
<dbReference type="PANTHER" id="PTHR33777">
    <property type="entry name" value="UPF0045 PROTEIN ECM15"/>
    <property type="match status" value="1"/>
</dbReference>